<dbReference type="KEGG" id="vg:41332242"/>
<dbReference type="CDD" id="cd00088">
    <property type="entry name" value="HPT"/>
    <property type="match status" value="1"/>
</dbReference>
<dbReference type="InterPro" id="IPR008207">
    <property type="entry name" value="Sig_transdc_His_kin_Hpt_dom"/>
</dbReference>
<reference evidence="3" key="2">
    <citation type="submission" date="2003-01" db="EMBL/GenBank/DDBJ databases">
        <title>Partial Nucleotide Sequence of the Feldmannia irregularis Virus FirrV-1 Genome: On the Evolution of Large Phaeoviral Genomes.</title>
        <authorList>
            <person name="Delaroque N."/>
            <person name="Knippers R."/>
            <person name="Mueller D.G."/>
            <person name="Boland W."/>
        </authorList>
    </citation>
    <scope>NUCLEOTIDE SEQUENCE</scope>
    <source>
        <strain evidence="3">FirrV-1</strain>
    </source>
</reference>
<sequence length="103" mass="11706">MNTELLDACDNDIAFVQLLLDDADKELAALAQQMVELGTKYDEMIRTAHTMKGVAANMRFEDLRRASGALEAHLKNVDVPRQMEDIGREISRLFPKKKKKTEE</sequence>
<dbReference type="PROSITE" id="PS50894">
    <property type="entry name" value="HPT"/>
    <property type="match status" value="1"/>
</dbReference>
<dbReference type="InterPro" id="IPR036641">
    <property type="entry name" value="HPT_dom_sf"/>
</dbReference>
<dbReference type="Pfam" id="PF01627">
    <property type="entry name" value="Hpt"/>
    <property type="match status" value="1"/>
</dbReference>
<feature type="coiled-coil region" evidence="1">
    <location>
        <begin position="13"/>
        <end position="40"/>
    </location>
</feature>
<organism evidence="3">
    <name type="scientific">Feldmannia irregularis virus a</name>
    <dbReference type="NCBI Taxonomy" id="231992"/>
    <lineage>
        <taxon>Viruses</taxon>
        <taxon>Varidnaviria</taxon>
        <taxon>Bamfordvirae</taxon>
        <taxon>Nucleocytoviricota</taxon>
        <taxon>Megaviricetes</taxon>
        <taxon>Algavirales</taxon>
        <taxon>Phycodnaviridae</taxon>
        <taxon>Phaeovirus</taxon>
        <taxon>Phaeovirus irregularis</taxon>
    </lineage>
</organism>
<dbReference type="GeneID" id="41332242"/>
<dbReference type="Gene3D" id="1.20.120.160">
    <property type="entry name" value="HPT domain"/>
    <property type="match status" value="1"/>
</dbReference>
<dbReference type="EMBL" id="AY225134">
    <property type="protein sequence ID" value="AAR26927.1"/>
    <property type="molecule type" value="Genomic_DNA"/>
</dbReference>
<keyword evidence="1" id="KW-0175">Coiled coil</keyword>
<evidence type="ECO:0000259" key="2">
    <source>
        <dbReference type="PROSITE" id="PS50894"/>
    </source>
</evidence>
<dbReference type="RefSeq" id="YP_009665665.1">
    <property type="nucleotide sequence ID" value="NC_043252.1"/>
</dbReference>
<proteinExistence type="predicted"/>
<name>Q6XLY4_9PHYC</name>
<accession>Q6XLY4</accession>
<protein>
    <submittedName>
        <fullName evidence="3">FirrV-1-B52</fullName>
    </submittedName>
</protein>
<reference evidence="3" key="1">
    <citation type="journal article" date="2003" name="J. Mol. Evol.">
        <title>Comparisons of two large phaeoviral genomes and evolutionary implications.</title>
        <authorList>
            <person name="Delaroque N."/>
            <person name="Boland W."/>
            <person name="Muller D.G."/>
            <person name="Knippers R."/>
        </authorList>
    </citation>
    <scope>NUCLEOTIDE SEQUENCE</scope>
    <source>
        <strain evidence="3">FirrV-1</strain>
    </source>
</reference>
<dbReference type="GO" id="GO:0000160">
    <property type="term" value="P:phosphorelay signal transduction system"/>
    <property type="evidence" value="ECO:0007669"/>
    <property type="project" value="InterPro"/>
</dbReference>
<dbReference type="SUPFAM" id="SSF47226">
    <property type="entry name" value="Histidine-containing phosphotransfer domain, HPT domain"/>
    <property type="match status" value="1"/>
</dbReference>
<feature type="domain" description="HPt" evidence="2">
    <location>
        <begin position="8"/>
        <end position="103"/>
    </location>
</feature>
<evidence type="ECO:0000313" key="3">
    <source>
        <dbReference type="EMBL" id="AAR26927.1"/>
    </source>
</evidence>
<evidence type="ECO:0000256" key="1">
    <source>
        <dbReference type="SAM" id="Coils"/>
    </source>
</evidence>